<keyword evidence="3" id="KW-1185">Reference proteome</keyword>
<dbReference type="KEGG" id="bmur:ABE28_002015"/>
<name>A0A1B3XIV4_9BACI</name>
<protein>
    <recommendedName>
        <fullName evidence="4">DUF5668 domain-containing protein</fullName>
    </recommendedName>
</protein>
<sequence length="309" mass="34301">MRTWRVGTISMGAALVGLGVVLLVSQFLHLDLTTILLSWWPLVFIILGAEILFFVFFSRKESSFVKYDILSILFVGLLGMMGIVCLLLTSSGLMEQVKAAVKSEDKTVNLPGFNEMAGKGIQRVVLDSGSYPLTVESGAEESVSIFGTYEERGMENAEPLLKRTDDYLMVKRKGDTLYISFKDMPITNRLLDSGRMNMEATLIIPADLALEIDGRSTDLVLKPRKLLNDWNVKDGGNLRVYLQDNSDIKIEARGADKLEGPKDGWKVNDVKLEAASEEEPVKKNGIFKVGKGNHILTVTDTYHVTVHEP</sequence>
<feature type="transmembrane region" description="Helical" evidence="1">
    <location>
        <begin position="36"/>
        <end position="57"/>
    </location>
</feature>
<keyword evidence="1" id="KW-1133">Transmembrane helix</keyword>
<dbReference type="EMBL" id="CP017080">
    <property type="protein sequence ID" value="AOH53111.1"/>
    <property type="molecule type" value="Genomic_DNA"/>
</dbReference>
<evidence type="ECO:0000256" key="1">
    <source>
        <dbReference type="SAM" id="Phobius"/>
    </source>
</evidence>
<dbReference type="Proteomes" id="UP000077926">
    <property type="component" value="Chromosome"/>
</dbReference>
<proteinExistence type="predicted"/>
<dbReference type="STRING" id="264697.ABE28_002015"/>
<dbReference type="RefSeq" id="WP_064462270.1">
    <property type="nucleotide sequence ID" value="NZ_CP017080.1"/>
</dbReference>
<organism evidence="2 3">
    <name type="scientific">Peribacillus muralis</name>
    <dbReference type="NCBI Taxonomy" id="264697"/>
    <lineage>
        <taxon>Bacteria</taxon>
        <taxon>Bacillati</taxon>
        <taxon>Bacillota</taxon>
        <taxon>Bacilli</taxon>
        <taxon>Bacillales</taxon>
        <taxon>Bacillaceae</taxon>
        <taxon>Peribacillus</taxon>
    </lineage>
</organism>
<evidence type="ECO:0008006" key="4">
    <source>
        <dbReference type="Google" id="ProtNLM"/>
    </source>
</evidence>
<evidence type="ECO:0000313" key="3">
    <source>
        <dbReference type="Proteomes" id="UP000077926"/>
    </source>
</evidence>
<reference evidence="2 3" key="1">
    <citation type="submission" date="2016-08" db="EMBL/GenBank/DDBJ databases">
        <title>Complete genome sequence of Bacillus muralis G25-68, a strain with toxicity to nematodes.</title>
        <authorList>
            <person name="Zheng Z."/>
        </authorList>
    </citation>
    <scope>NUCLEOTIDE SEQUENCE [LARGE SCALE GENOMIC DNA]</scope>
    <source>
        <strain evidence="2 3">G25-68</strain>
    </source>
</reference>
<evidence type="ECO:0000313" key="2">
    <source>
        <dbReference type="EMBL" id="AOH53111.1"/>
    </source>
</evidence>
<dbReference type="AlphaFoldDB" id="A0A1B3XIV4"/>
<accession>A0A1B3XIV4</accession>
<keyword evidence="1" id="KW-0812">Transmembrane</keyword>
<feature type="transmembrane region" description="Helical" evidence="1">
    <location>
        <begin position="69"/>
        <end position="89"/>
    </location>
</feature>
<keyword evidence="1" id="KW-0472">Membrane</keyword>
<gene>
    <name evidence="2" type="ORF">ABE28_002015</name>
</gene>
<feature type="transmembrane region" description="Helical" evidence="1">
    <location>
        <begin position="12"/>
        <end position="30"/>
    </location>
</feature>
<dbReference type="OrthoDB" id="1707123at2"/>